<evidence type="ECO:0000313" key="2">
    <source>
        <dbReference type="Proteomes" id="UP000195447"/>
    </source>
</evidence>
<accession>A0A1Y4LZ64</accession>
<organism evidence="1 2">
    <name type="scientific">Faecalitalea cylindroides</name>
    <dbReference type="NCBI Taxonomy" id="39483"/>
    <lineage>
        <taxon>Bacteria</taxon>
        <taxon>Bacillati</taxon>
        <taxon>Bacillota</taxon>
        <taxon>Erysipelotrichia</taxon>
        <taxon>Erysipelotrichales</taxon>
        <taxon>Erysipelotrichaceae</taxon>
        <taxon>Faecalitalea</taxon>
    </lineage>
</organism>
<reference evidence="2" key="1">
    <citation type="submission" date="2017-04" db="EMBL/GenBank/DDBJ databases">
        <title>Function of individual gut microbiota members based on whole genome sequencing of pure cultures obtained from chicken caecum.</title>
        <authorList>
            <person name="Medvecky M."/>
            <person name="Cejkova D."/>
            <person name="Polansky O."/>
            <person name="Karasova D."/>
            <person name="Kubasova T."/>
            <person name="Cizek A."/>
            <person name="Rychlik I."/>
        </authorList>
    </citation>
    <scope>NUCLEOTIDE SEQUENCE [LARGE SCALE GENOMIC DNA]</scope>
    <source>
        <strain evidence="2">An178</strain>
    </source>
</reference>
<keyword evidence="2" id="KW-1185">Reference proteome</keyword>
<evidence type="ECO:0000313" key="1">
    <source>
        <dbReference type="EMBL" id="OUP61877.1"/>
    </source>
</evidence>
<dbReference type="Proteomes" id="UP000195447">
    <property type="component" value="Unassembled WGS sequence"/>
</dbReference>
<dbReference type="EMBL" id="NFKM01000001">
    <property type="protein sequence ID" value="OUP61877.1"/>
    <property type="molecule type" value="Genomic_DNA"/>
</dbReference>
<dbReference type="RefSeq" id="WP_087157977.1">
    <property type="nucleotide sequence ID" value="NZ_JACJIY010000006.1"/>
</dbReference>
<name>A0A1Y4LZ64_9FIRM</name>
<gene>
    <name evidence="1" type="ORF">B5F14_00340</name>
</gene>
<dbReference type="AlphaFoldDB" id="A0A1Y4LZ64"/>
<protein>
    <submittedName>
        <fullName evidence="1">Uncharacterized protein</fullName>
    </submittedName>
</protein>
<comment type="caution">
    <text evidence="1">The sequence shown here is derived from an EMBL/GenBank/DDBJ whole genome shotgun (WGS) entry which is preliminary data.</text>
</comment>
<proteinExistence type="predicted"/>
<sequence length="61" mass="7368">MISEKINKRINRRIEEELKKIESNESYNHNSKRTIGEDYKKMTTIGKILAYLTELIYMFIK</sequence>